<feature type="binding site" evidence="2">
    <location>
        <position position="103"/>
    </location>
    <ligand>
        <name>Fe cation</name>
        <dbReference type="ChEBI" id="CHEBI:24875"/>
    </ligand>
</feature>
<accession>A0A3P3VQY2</accession>
<dbReference type="PANTHER" id="PTHR43212">
    <property type="entry name" value="QUERCETIN 2,3-DIOXYGENASE"/>
    <property type="match status" value="1"/>
</dbReference>
<evidence type="ECO:0000259" key="4">
    <source>
        <dbReference type="Pfam" id="PF02678"/>
    </source>
</evidence>
<dbReference type="InterPro" id="IPR041602">
    <property type="entry name" value="Quercetinase_C"/>
</dbReference>
<feature type="domain" description="Pirin N-terminal" evidence="4">
    <location>
        <begin position="11"/>
        <end position="119"/>
    </location>
</feature>
<dbReference type="Pfam" id="PF02678">
    <property type="entry name" value="Pirin"/>
    <property type="match status" value="1"/>
</dbReference>
<dbReference type="EMBL" id="QWEZ01000001">
    <property type="protein sequence ID" value="RRJ84076.1"/>
    <property type="molecule type" value="Genomic_DNA"/>
</dbReference>
<keyword evidence="2" id="KW-0479">Metal-binding</keyword>
<protein>
    <submittedName>
        <fullName evidence="6">Pirin family protein</fullName>
    </submittedName>
</protein>
<dbReference type="Proteomes" id="UP000280792">
    <property type="component" value="Unassembled WGS sequence"/>
</dbReference>
<dbReference type="InterPro" id="IPR014710">
    <property type="entry name" value="RmlC-like_jellyroll"/>
</dbReference>
<dbReference type="GO" id="GO:0046872">
    <property type="term" value="F:metal ion binding"/>
    <property type="evidence" value="ECO:0007669"/>
    <property type="project" value="UniProtKB-KW"/>
</dbReference>
<gene>
    <name evidence="6" type="ORF">D0544_02850</name>
</gene>
<dbReference type="RefSeq" id="WP_125014502.1">
    <property type="nucleotide sequence ID" value="NZ_QWEZ01000001.1"/>
</dbReference>
<keyword evidence="7" id="KW-1185">Reference proteome</keyword>
<comment type="caution">
    <text evidence="6">The sequence shown here is derived from an EMBL/GenBank/DDBJ whole genome shotgun (WGS) entry which is preliminary data.</text>
</comment>
<name>A0A3P3VQY2_9GAMM</name>
<dbReference type="InterPro" id="IPR011051">
    <property type="entry name" value="RmlC_Cupin_sf"/>
</dbReference>
<evidence type="ECO:0000313" key="7">
    <source>
        <dbReference type="Proteomes" id="UP000280792"/>
    </source>
</evidence>
<comment type="similarity">
    <text evidence="1 3">Belongs to the pirin family.</text>
</comment>
<dbReference type="PIRSF" id="PIRSF006232">
    <property type="entry name" value="Pirin"/>
    <property type="match status" value="1"/>
</dbReference>
<dbReference type="CDD" id="cd02910">
    <property type="entry name" value="cupin_Yhhw_N"/>
    <property type="match status" value="1"/>
</dbReference>
<evidence type="ECO:0000313" key="6">
    <source>
        <dbReference type="EMBL" id="RRJ84076.1"/>
    </source>
</evidence>
<feature type="binding site" evidence="2">
    <location>
        <position position="59"/>
    </location>
    <ligand>
        <name>Fe cation</name>
        <dbReference type="ChEBI" id="CHEBI:24875"/>
    </ligand>
</feature>
<comment type="cofactor">
    <cofactor evidence="2">
        <name>Fe cation</name>
        <dbReference type="ChEBI" id="CHEBI:24875"/>
    </cofactor>
    <text evidence="2">Binds 1 Fe cation per subunit.</text>
</comment>
<feature type="binding site" evidence="2">
    <location>
        <position position="57"/>
    </location>
    <ligand>
        <name>Fe cation</name>
        <dbReference type="ChEBI" id="CHEBI:24875"/>
    </ligand>
</feature>
<organism evidence="6 7">
    <name type="scientific">Aestuariirhabdus litorea</name>
    <dbReference type="NCBI Taxonomy" id="2528527"/>
    <lineage>
        <taxon>Bacteria</taxon>
        <taxon>Pseudomonadati</taxon>
        <taxon>Pseudomonadota</taxon>
        <taxon>Gammaproteobacteria</taxon>
        <taxon>Oceanospirillales</taxon>
        <taxon>Aestuariirhabdaceae</taxon>
        <taxon>Aestuariirhabdus</taxon>
    </lineage>
</organism>
<evidence type="ECO:0000256" key="1">
    <source>
        <dbReference type="ARBA" id="ARBA00008416"/>
    </source>
</evidence>
<evidence type="ECO:0000256" key="2">
    <source>
        <dbReference type="PIRSR" id="PIRSR006232-1"/>
    </source>
</evidence>
<reference evidence="6 7" key="2">
    <citation type="submission" date="2018-12" db="EMBL/GenBank/DDBJ databases">
        <title>Simiduia agarivorans gen. nov., sp. nov., a marine, agarolytic bacterium isolated from shallow coastal water from Keelung, Taiwan.</title>
        <authorList>
            <person name="Shieh W.Y."/>
        </authorList>
    </citation>
    <scope>NUCLEOTIDE SEQUENCE [LARGE SCALE GENOMIC DNA]</scope>
    <source>
        <strain evidence="6 7">GTF-13</strain>
    </source>
</reference>
<reference evidence="6 7" key="1">
    <citation type="submission" date="2018-08" db="EMBL/GenBank/DDBJ databases">
        <authorList>
            <person name="Khan S.A."/>
        </authorList>
    </citation>
    <scope>NUCLEOTIDE SEQUENCE [LARGE SCALE GENOMIC DNA]</scope>
    <source>
        <strain evidence="6 7">GTF-13</strain>
    </source>
</reference>
<feature type="binding site" evidence="2">
    <location>
        <position position="101"/>
    </location>
    <ligand>
        <name>Fe cation</name>
        <dbReference type="ChEBI" id="CHEBI:24875"/>
    </ligand>
</feature>
<proteinExistence type="inferred from homology"/>
<dbReference type="InterPro" id="IPR012093">
    <property type="entry name" value="Pirin"/>
</dbReference>
<feature type="domain" description="Quercetin 2,3-dioxygenase C-terminal cupin" evidence="5">
    <location>
        <begin position="143"/>
        <end position="227"/>
    </location>
</feature>
<keyword evidence="2" id="KW-0408">Iron</keyword>
<dbReference type="Gene3D" id="2.60.120.10">
    <property type="entry name" value="Jelly Rolls"/>
    <property type="match status" value="2"/>
</dbReference>
<dbReference type="Pfam" id="PF17954">
    <property type="entry name" value="Pirin_C_2"/>
    <property type="match status" value="1"/>
</dbReference>
<dbReference type="PANTHER" id="PTHR43212:SF3">
    <property type="entry name" value="QUERCETIN 2,3-DIOXYGENASE"/>
    <property type="match status" value="1"/>
</dbReference>
<dbReference type="AlphaFoldDB" id="A0A3P3VQY2"/>
<evidence type="ECO:0000256" key="3">
    <source>
        <dbReference type="RuleBase" id="RU003457"/>
    </source>
</evidence>
<dbReference type="InterPro" id="IPR003829">
    <property type="entry name" value="Pirin_N_dom"/>
</dbReference>
<dbReference type="SUPFAM" id="SSF51182">
    <property type="entry name" value="RmlC-like cupins"/>
    <property type="match status" value="1"/>
</dbReference>
<evidence type="ECO:0000259" key="5">
    <source>
        <dbReference type="Pfam" id="PF17954"/>
    </source>
</evidence>
<sequence length="228" mass="25340">MITLLKSGERGRGDYGWLKTRYSFSFADYYNPQRMGVSALRVINDDWIAPAAGFDTHPHRDMEIITYMLEGAIEHRDTMGFHTTLRAGEVQVMSAGSGIRHSEHNPSPDAPLKLLQIWIQPRERGVSPRYAQKDFGDSRGVTLLVSGDGRGESLPIHQDARLYQLRLPAGKQKLELETGRTGYLHLISGTLSLDNRSLAAGDAAVVEGQAQAELRVEAPIEALWFDLP</sequence>